<dbReference type="AlphaFoldDB" id="A0A0F9JCH2"/>
<gene>
    <name evidence="2" type="ORF">LCGC14_1841590</name>
</gene>
<evidence type="ECO:0000313" key="2">
    <source>
        <dbReference type="EMBL" id="KKL96732.1"/>
    </source>
</evidence>
<accession>A0A0F9JCH2</accession>
<comment type="caution">
    <text evidence="2">The sequence shown here is derived from an EMBL/GenBank/DDBJ whole genome shotgun (WGS) entry which is preliminary data.</text>
</comment>
<feature type="compositionally biased region" description="Polar residues" evidence="1">
    <location>
        <begin position="25"/>
        <end position="36"/>
    </location>
</feature>
<evidence type="ECO:0000256" key="1">
    <source>
        <dbReference type="SAM" id="MobiDB-lite"/>
    </source>
</evidence>
<sequence length="64" mass="7378">MSMMFFIGVLIDMIMSMKKHARSGHTVNNNHFTGHQKTGTKRKRGSSRKQRKMNQGSHINKYVA</sequence>
<organism evidence="2">
    <name type="scientific">marine sediment metagenome</name>
    <dbReference type="NCBI Taxonomy" id="412755"/>
    <lineage>
        <taxon>unclassified sequences</taxon>
        <taxon>metagenomes</taxon>
        <taxon>ecological metagenomes</taxon>
    </lineage>
</organism>
<proteinExistence type="predicted"/>
<reference evidence="2" key="1">
    <citation type="journal article" date="2015" name="Nature">
        <title>Complex archaea that bridge the gap between prokaryotes and eukaryotes.</title>
        <authorList>
            <person name="Spang A."/>
            <person name="Saw J.H."/>
            <person name="Jorgensen S.L."/>
            <person name="Zaremba-Niedzwiedzka K."/>
            <person name="Martijn J."/>
            <person name="Lind A.E."/>
            <person name="van Eijk R."/>
            <person name="Schleper C."/>
            <person name="Guy L."/>
            <person name="Ettema T.J."/>
        </authorList>
    </citation>
    <scope>NUCLEOTIDE SEQUENCE</scope>
</reference>
<feature type="region of interest" description="Disordered" evidence="1">
    <location>
        <begin position="21"/>
        <end position="64"/>
    </location>
</feature>
<feature type="compositionally biased region" description="Basic residues" evidence="1">
    <location>
        <begin position="38"/>
        <end position="52"/>
    </location>
</feature>
<dbReference type="EMBL" id="LAZR01018353">
    <property type="protein sequence ID" value="KKL96732.1"/>
    <property type="molecule type" value="Genomic_DNA"/>
</dbReference>
<protein>
    <submittedName>
        <fullName evidence="2">Uncharacterized protein</fullName>
    </submittedName>
</protein>
<name>A0A0F9JCH2_9ZZZZ</name>